<dbReference type="Gene3D" id="3.30.479.30">
    <property type="entry name" value="Band 7 domain"/>
    <property type="match status" value="1"/>
</dbReference>
<proteinExistence type="predicted"/>
<organism evidence="1 2">
    <name type="scientific">Eucalyptus globulus</name>
    <name type="common">Tasmanian blue gum</name>
    <dbReference type="NCBI Taxonomy" id="34317"/>
    <lineage>
        <taxon>Eukaryota</taxon>
        <taxon>Viridiplantae</taxon>
        <taxon>Streptophyta</taxon>
        <taxon>Embryophyta</taxon>
        <taxon>Tracheophyta</taxon>
        <taxon>Spermatophyta</taxon>
        <taxon>Magnoliopsida</taxon>
        <taxon>eudicotyledons</taxon>
        <taxon>Gunneridae</taxon>
        <taxon>Pentapetalae</taxon>
        <taxon>rosids</taxon>
        <taxon>malvids</taxon>
        <taxon>Myrtales</taxon>
        <taxon>Myrtaceae</taxon>
        <taxon>Myrtoideae</taxon>
        <taxon>Eucalypteae</taxon>
        <taxon>Eucalyptus</taxon>
    </lineage>
</organism>
<dbReference type="InterPro" id="IPR036013">
    <property type="entry name" value="Band_7/SPFH_dom_sf"/>
</dbReference>
<name>A0ABD3K7S3_EUCGL</name>
<reference evidence="1 2" key="1">
    <citation type="submission" date="2024-11" db="EMBL/GenBank/DDBJ databases">
        <title>Chromosome-level genome assembly of Eucalyptus globulus Labill. provides insights into its genome evolution.</title>
        <authorList>
            <person name="Li X."/>
        </authorList>
    </citation>
    <scope>NUCLEOTIDE SEQUENCE [LARGE SCALE GENOMIC DNA]</scope>
    <source>
        <strain evidence="1">CL2024</strain>
        <tissue evidence="1">Fresh tender leaves</tissue>
    </source>
</reference>
<evidence type="ECO:0000313" key="2">
    <source>
        <dbReference type="Proteomes" id="UP001634007"/>
    </source>
</evidence>
<comment type="caution">
    <text evidence="1">The sequence shown here is derived from an EMBL/GenBank/DDBJ whole genome shotgun (WGS) entry which is preliminary data.</text>
</comment>
<feature type="non-terminal residue" evidence="1">
    <location>
        <position position="1"/>
    </location>
</feature>
<feature type="non-terminal residue" evidence="1">
    <location>
        <position position="101"/>
    </location>
</feature>
<sequence length="101" mass="11526">EDENVHVTAFLQYQAIRSYATKVFYSDSNPRKMIQNLTIHAIAAYAERHNFNELSVIEFSAGVVQIFKEVLLGSGYEVVKVKIVRIKPDKHLKNVLTETSD</sequence>
<protein>
    <submittedName>
        <fullName evidence="1">Uncharacterized protein</fullName>
    </submittedName>
</protein>
<keyword evidence="2" id="KW-1185">Reference proteome</keyword>
<dbReference type="EMBL" id="JBJKBG010000007">
    <property type="protein sequence ID" value="KAL3732761.1"/>
    <property type="molecule type" value="Genomic_DNA"/>
</dbReference>
<evidence type="ECO:0000313" key="1">
    <source>
        <dbReference type="EMBL" id="KAL3732761.1"/>
    </source>
</evidence>
<accession>A0ABD3K7S3</accession>
<dbReference type="Proteomes" id="UP001634007">
    <property type="component" value="Unassembled WGS sequence"/>
</dbReference>
<dbReference type="AlphaFoldDB" id="A0ABD3K7S3"/>
<gene>
    <name evidence="1" type="ORF">ACJRO7_029413</name>
</gene>